<reference evidence="1 2" key="1">
    <citation type="journal article" date="2024" name="BMC Biol.">
        <title>Comparative genomics of Ascetosporea gives new insight into the evolutionary basis for animal parasitism in Rhizaria.</title>
        <authorList>
            <person name="Hiltunen Thoren M."/>
            <person name="Onut-Brannstrom I."/>
            <person name="Alfjorden A."/>
            <person name="Peckova H."/>
            <person name="Swords F."/>
            <person name="Hooper C."/>
            <person name="Holzer A.S."/>
            <person name="Bass D."/>
            <person name="Burki F."/>
        </authorList>
    </citation>
    <scope>NUCLEOTIDE SEQUENCE [LARGE SCALE GENOMIC DNA]</scope>
    <source>
        <strain evidence="1">20-A016</strain>
    </source>
</reference>
<comment type="caution">
    <text evidence="1">The sequence shown here is derived from an EMBL/GenBank/DDBJ whole genome shotgun (WGS) entry which is preliminary data.</text>
</comment>
<gene>
    <name evidence="1" type="ORF">MHBO_001065</name>
</gene>
<name>A0ABV2AHQ3_9EUKA</name>
<sequence>MSGFLIEEQKLEIRTFDNSIRFNSWMRLKSKTAKTEKDQNSIRLNFSNKSIKIEKIFVNKTFLNNKNDYKILNNKKILAKTQLQNFAEVQKAFTKILEKRKEGNLLINIPKSDCNLAQIELDIVYSINLAKCKNDVGLKVEPKPNFQILSYNSNWIPKIENEKSMKKFCLNFSCDDENIVVFNGEKTAQKRKAKKMTNFSFSSNFNNNFDYNKIRFVCGDFEQYFFVHEKTEFLFVYPKNKSINPESFKFVKRAIAVYEDFLCTEYPFDRQYFCFVDKSVNPITNCHKLIVLDSKYLYSEKDIDLVFSSRKNIALAIAKNWCQKIFPPSSDQWISLALSEYLRSLFIADEFGPNFCEYRKFSSRFDWKNDYVHHSLSNSNKTKLSNFDKNLEKRIRKKGFLILSLIEIIIGKTEFKSFFKGLALSNEIVKTEKFEQNLISKVPSRQIKDVFDNYIYNNNVPVYMVDISFDSRKRVVGLKMENVSKNVLQKDFSFSKVLKIFKNDKF</sequence>
<organism evidence="1 2">
    <name type="scientific">Bonamia ostreae</name>
    <dbReference type="NCBI Taxonomy" id="126728"/>
    <lineage>
        <taxon>Eukaryota</taxon>
        <taxon>Sar</taxon>
        <taxon>Rhizaria</taxon>
        <taxon>Endomyxa</taxon>
        <taxon>Ascetosporea</taxon>
        <taxon>Haplosporida</taxon>
        <taxon>Bonamia</taxon>
    </lineage>
</organism>
<proteinExistence type="predicted"/>
<protein>
    <submittedName>
        <fullName evidence="1">Uncharacterized protein</fullName>
    </submittedName>
</protein>
<evidence type="ECO:0000313" key="2">
    <source>
        <dbReference type="Proteomes" id="UP001439008"/>
    </source>
</evidence>
<accession>A0ABV2AHQ3</accession>
<evidence type="ECO:0000313" key="1">
    <source>
        <dbReference type="EMBL" id="MES1919202.1"/>
    </source>
</evidence>
<keyword evidence="2" id="KW-1185">Reference proteome</keyword>
<dbReference type="EMBL" id="JBDODL010000225">
    <property type="protein sequence ID" value="MES1919202.1"/>
    <property type="molecule type" value="Genomic_DNA"/>
</dbReference>
<dbReference type="Proteomes" id="UP001439008">
    <property type="component" value="Unassembled WGS sequence"/>
</dbReference>
<dbReference type="InterPro" id="IPR037813">
    <property type="entry name" value="TAF2"/>
</dbReference>
<dbReference type="SUPFAM" id="SSF55486">
    <property type="entry name" value="Metalloproteases ('zincins'), catalytic domain"/>
    <property type="match status" value="1"/>
</dbReference>
<dbReference type="PANTHER" id="PTHR15137:SF9">
    <property type="entry name" value="TRANSCRIPTION INITIATION FACTOR TFIID SUBUNIT 2"/>
    <property type="match status" value="1"/>
</dbReference>
<dbReference type="Gene3D" id="1.10.390.10">
    <property type="entry name" value="Neutral Protease Domain 2"/>
    <property type="match status" value="1"/>
</dbReference>
<dbReference type="PANTHER" id="PTHR15137">
    <property type="entry name" value="TRANSCRIPTION INITIATION FACTOR TFIID"/>
    <property type="match status" value="1"/>
</dbReference>
<dbReference type="InterPro" id="IPR027268">
    <property type="entry name" value="Peptidase_M4/M1_CTD_sf"/>
</dbReference>